<name>A0A0G0ZDW7_9BACT</name>
<comment type="caution">
    <text evidence="2">The sequence shown here is derived from an EMBL/GenBank/DDBJ whole genome shotgun (WGS) entry which is preliminary data.</text>
</comment>
<dbReference type="PANTHER" id="PTHR47533:SF4">
    <property type="entry name" value="AB HYDROLASE-1 DOMAIN-CONTAINING PROTEIN"/>
    <property type="match status" value="1"/>
</dbReference>
<dbReference type="AlphaFoldDB" id="A0A0G0ZDW7"/>
<dbReference type="SUPFAM" id="SSF53474">
    <property type="entry name" value="alpha/beta-Hydrolases"/>
    <property type="match status" value="1"/>
</dbReference>
<dbReference type="InterPro" id="IPR022742">
    <property type="entry name" value="Hydrolase_4"/>
</dbReference>
<gene>
    <name evidence="2" type="ORF">UV12_C0015G0014</name>
</gene>
<dbReference type="PANTHER" id="PTHR47533">
    <property type="entry name" value="PROTEIN CBG21859"/>
    <property type="match status" value="1"/>
</dbReference>
<dbReference type="InterPro" id="IPR029058">
    <property type="entry name" value="AB_hydrolase_fold"/>
</dbReference>
<organism evidence="2 3">
    <name type="scientific">Candidatus Nomurabacteria bacterium GW2011_GWC2_42_20</name>
    <dbReference type="NCBI Taxonomy" id="1618756"/>
    <lineage>
        <taxon>Bacteria</taxon>
        <taxon>Candidatus Nomuraibacteriota</taxon>
    </lineage>
</organism>
<sequence length="272" mass="30491">METADSWIDSVGGRVRVLDISPENTKNASTQTVLLSCGWSESIDSVRATALELAKIGYRVLAIDYADLDNLKDVPKIADIFPKSESIKSLALLKVLEVKNIKEVIALGHSEGAISLLGATSMSPDLFQKIILITPAGLIEKENFSRLAYRFFSNLIFDVFRSLISRHPYASFAYYRKVFLYFIKNPIQTIREAFGVASVDISQIICDMQKNATLPSIDIVYGKKDRLFPVELLGAVMEKRGIKNLHLFDGYHNDIHTKPTSFIPFLENIIRS</sequence>
<dbReference type="Proteomes" id="UP000034704">
    <property type="component" value="Unassembled WGS sequence"/>
</dbReference>
<evidence type="ECO:0000259" key="1">
    <source>
        <dbReference type="Pfam" id="PF12146"/>
    </source>
</evidence>
<protein>
    <recommendedName>
        <fullName evidence="1">Serine aminopeptidase S33 domain-containing protein</fullName>
    </recommendedName>
</protein>
<dbReference type="EMBL" id="LCDG01000015">
    <property type="protein sequence ID" value="KKS46920.1"/>
    <property type="molecule type" value="Genomic_DNA"/>
</dbReference>
<reference evidence="2 3" key="1">
    <citation type="journal article" date="2015" name="Nature">
        <title>rRNA introns, odd ribosomes, and small enigmatic genomes across a large radiation of phyla.</title>
        <authorList>
            <person name="Brown C.T."/>
            <person name="Hug L.A."/>
            <person name="Thomas B.C."/>
            <person name="Sharon I."/>
            <person name="Castelle C.J."/>
            <person name="Singh A."/>
            <person name="Wilkins M.J."/>
            <person name="Williams K.H."/>
            <person name="Banfield J.F."/>
        </authorList>
    </citation>
    <scope>NUCLEOTIDE SEQUENCE [LARGE SCALE GENOMIC DNA]</scope>
</reference>
<feature type="domain" description="Serine aminopeptidase S33" evidence="1">
    <location>
        <begin position="30"/>
        <end position="251"/>
    </location>
</feature>
<evidence type="ECO:0000313" key="3">
    <source>
        <dbReference type="Proteomes" id="UP000034704"/>
    </source>
</evidence>
<dbReference type="Gene3D" id="3.40.50.1820">
    <property type="entry name" value="alpha/beta hydrolase"/>
    <property type="match status" value="1"/>
</dbReference>
<dbReference type="Pfam" id="PF12146">
    <property type="entry name" value="Hydrolase_4"/>
    <property type="match status" value="1"/>
</dbReference>
<evidence type="ECO:0000313" key="2">
    <source>
        <dbReference type="EMBL" id="KKS46920.1"/>
    </source>
</evidence>
<accession>A0A0G0ZDW7</accession>
<proteinExistence type="predicted"/>
<dbReference type="STRING" id="1618756.UV12_C0015G0014"/>